<evidence type="ECO:0000256" key="2">
    <source>
        <dbReference type="ARBA" id="ARBA00022448"/>
    </source>
</evidence>
<dbReference type="Pfam" id="PF12849">
    <property type="entry name" value="PBP_like_2"/>
    <property type="match status" value="1"/>
</dbReference>
<dbReference type="PANTHER" id="PTHR42996">
    <property type="entry name" value="PHOSPHATE-BINDING PROTEIN PSTS"/>
    <property type="match status" value="1"/>
</dbReference>
<proteinExistence type="inferred from homology"/>
<keyword evidence="3" id="KW-0592">Phosphate transport</keyword>
<protein>
    <submittedName>
        <fullName evidence="5">Unannotated protein</fullName>
    </submittedName>
</protein>
<evidence type="ECO:0000259" key="4">
    <source>
        <dbReference type="Pfam" id="PF12849"/>
    </source>
</evidence>
<evidence type="ECO:0000313" key="5">
    <source>
        <dbReference type="EMBL" id="CAB4637412.1"/>
    </source>
</evidence>
<dbReference type="InterPro" id="IPR050962">
    <property type="entry name" value="Phosphate-bind_PstS"/>
</dbReference>
<sequence length="334" mass="34463">MRKISGILVASALVASIALVAPAAHANETITGSGSSYMNSFQQTCSAAYTANKVTYTSKGSGTGKTEFANGTTNFGGSDSLYSSDAPSNFVYVPLVGGPIGIIYNVKGVKNLRLTPQLLDGIFTGKIKKWNDAKIKAENPAAALPNKNIQVVYRSNTSGTTNNFGNFMKQNVGGKWKAADAWADASGSTVGTGAVNNSGVVTTVKGLANSISFADVADAKAAKLPFASIRNAMGQYVQPTASASSRFLAKQTIASNGELIINHKAKISGGYPIVLVAYGLASTKSSSAAKGAAVKDYFTYIINTCGPKSAAAGGYVAISGSLKKKSLELIARIR</sequence>
<comment type="similarity">
    <text evidence="1">Belongs to the PstS family.</text>
</comment>
<dbReference type="GO" id="GO:0035435">
    <property type="term" value="P:phosphate ion transmembrane transport"/>
    <property type="evidence" value="ECO:0007669"/>
    <property type="project" value="InterPro"/>
</dbReference>
<evidence type="ECO:0000256" key="3">
    <source>
        <dbReference type="ARBA" id="ARBA00022592"/>
    </source>
</evidence>
<feature type="domain" description="PBP" evidence="4">
    <location>
        <begin position="24"/>
        <end position="302"/>
    </location>
</feature>
<accession>A0A6J6JJT0</accession>
<keyword evidence="2" id="KW-0813">Transport</keyword>
<dbReference type="EMBL" id="CAEZVS010000087">
    <property type="protein sequence ID" value="CAB4637412.1"/>
    <property type="molecule type" value="Genomic_DNA"/>
</dbReference>
<dbReference type="GO" id="GO:0043190">
    <property type="term" value="C:ATP-binding cassette (ABC) transporter complex"/>
    <property type="evidence" value="ECO:0007669"/>
    <property type="project" value="InterPro"/>
</dbReference>
<dbReference type="PIRSF" id="PIRSF002756">
    <property type="entry name" value="PstS"/>
    <property type="match status" value="1"/>
</dbReference>
<dbReference type="InterPro" id="IPR024370">
    <property type="entry name" value="PBP_domain"/>
</dbReference>
<evidence type="ECO:0000256" key="1">
    <source>
        <dbReference type="ARBA" id="ARBA00008725"/>
    </source>
</evidence>
<dbReference type="AlphaFoldDB" id="A0A6J6JJT0"/>
<dbReference type="GO" id="GO:0042301">
    <property type="term" value="F:phosphate ion binding"/>
    <property type="evidence" value="ECO:0007669"/>
    <property type="project" value="InterPro"/>
</dbReference>
<organism evidence="5">
    <name type="scientific">freshwater metagenome</name>
    <dbReference type="NCBI Taxonomy" id="449393"/>
    <lineage>
        <taxon>unclassified sequences</taxon>
        <taxon>metagenomes</taxon>
        <taxon>ecological metagenomes</taxon>
    </lineage>
</organism>
<dbReference type="SUPFAM" id="SSF53850">
    <property type="entry name" value="Periplasmic binding protein-like II"/>
    <property type="match status" value="1"/>
</dbReference>
<dbReference type="Gene3D" id="3.40.190.10">
    <property type="entry name" value="Periplasmic binding protein-like II"/>
    <property type="match status" value="2"/>
</dbReference>
<reference evidence="5" key="1">
    <citation type="submission" date="2020-05" db="EMBL/GenBank/DDBJ databases">
        <authorList>
            <person name="Chiriac C."/>
            <person name="Salcher M."/>
            <person name="Ghai R."/>
            <person name="Kavagutti S V."/>
        </authorList>
    </citation>
    <scope>NUCLEOTIDE SEQUENCE</scope>
</reference>
<gene>
    <name evidence="5" type="ORF">UFOPK2106_00634</name>
</gene>
<name>A0A6J6JJT0_9ZZZZ</name>
<dbReference type="PANTHER" id="PTHR42996:SF1">
    <property type="entry name" value="PHOSPHATE-BINDING PROTEIN PSTS"/>
    <property type="match status" value="1"/>
</dbReference>
<dbReference type="InterPro" id="IPR005673">
    <property type="entry name" value="ABC_phos-bd_PstS"/>
</dbReference>